<dbReference type="Proteomes" id="UP000694867">
    <property type="component" value="Unplaced"/>
</dbReference>
<dbReference type="KEGG" id="goe:100909034"/>
<proteinExistence type="inferred from homology"/>
<dbReference type="InterPro" id="IPR002018">
    <property type="entry name" value="CarbesteraseB"/>
</dbReference>
<evidence type="ECO:0000313" key="12">
    <source>
        <dbReference type="RefSeq" id="XP_018496563.2"/>
    </source>
</evidence>
<feature type="active site" description="Charge relay system" evidence="8">
    <location>
        <position position="441"/>
    </location>
</feature>
<evidence type="ECO:0000256" key="8">
    <source>
        <dbReference type="PIRSR" id="PIRSR600997-1"/>
    </source>
</evidence>
<reference evidence="12" key="1">
    <citation type="submission" date="2025-08" db="UniProtKB">
        <authorList>
            <consortium name="RefSeq"/>
        </authorList>
    </citation>
    <scope>IDENTIFICATION</scope>
</reference>
<name>A0AAJ7PAM8_9ACAR</name>
<dbReference type="SUPFAM" id="SSF53474">
    <property type="entry name" value="alpha/beta-Hydrolases"/>
    <property type="match status" value="1"/>
</dbReference>
<dbReference type="GO" id="GO:0003990">
    <property type="term" value="F:acetylcholinesterase activity"/>
    <property type="evidence" value="ECO:0007669"/>
    <property type="project" value="UniProtKB-EC"/>
</dbReference>
<sequence>MQMRRSWVIIVHIALCCSPDVSGRNESEFTFTLVGVPAAPHFGPEVPTLLGANLTLITSPRYDIFRWLQGPKQVKLMKFERHPIVRTNSGTVRGFRQEILGTEIDTFLGIPFAEPPLGRKRFQRPFRLRPWSGTLDALEYGHPCQQLNYTAGWEWVFPKKEQSEDCLTLNIWTPRPNSVGCAHQRTSSRFHTRQHVFSWIFSERFHDNLFACRLSKTVCPLKTVLIFIYGGGFNIGSSDWEIYDGRTLSAYGDIVVVTMNYRLGPLGFLNANIRDVPGNMGLYDQQMAIRWIYDNIKNFGGDPKSIVLMGESAGSVAVGLHLISPMSRYMIRRAIMHSGSPLWDTPDNTIDGPKKANEFAEIFGCTNRSVTFESDKNTVLDCLSRIDAAELNAKSLEILGKRVLTYHPRWGDQFLPLRPKDAMRQGFFRDVEVFMGVNRDEGSIFLANTLPEIFMKGPLPNITRDEASLYMVFFFQYILRSGTRDIRDHYFSKFENNDFGGVRQAFIDAIGDYLQICPTVYFGEYMAEYANNVFFYLFNHRPSNSYWDEWLGVAHFDEIQFVFGMPLRYPDQFTKDEIELSKKMMKIWISFMKNGTPSLTNGREWPRYRLDKPLYIRLDTGPTTEERGPHHENCEFFKKYILR</sequence>
<evidence type="ECO:0000256" key="9">
    <source>
        <dbReference type="RuleBase" id="RU361235"/>
    </source>
</evidence>
<evidence type="ECO:0000256" key="6">
    <source>
        <dbReference type="ARBA" id="ARBA00023180"/>
    </source>
</evidence>
<keyword evidence="11" id="KW-1185">Reference proteome</keyword>
<protein>
    <recommendedName>
        <fullName evidence="9">Carboxylic ester hydrolase</fullName>
        <ecNumber evidence="9">3.1.1.-</ecNumber>
    </recommendedName>
</protein>
<evidence type="ECO:0000256" key="2">
    <source>
        <dbReference type="ARBA" id="ARBA00022487"/>
    </source>
</evidence>
<dbReference type="InterPro" id="IPR019826">
    <property type="entry name" value="Carboxylesterase_B_AS"/>
</dbReference>
<dbReference type="PROSITE" id="PS00941">
    <property type="entry name" value="CARBOXYLESTERASE_B_2"/>
    <property type="match status" value="1"/>
</dbReference>
<feature type="domain" description="Carboxylesterase type B" evidence="10">
    <location>
        <begin position="82"/>
        <end position="636"/>
    </location>
</feature>
<dbReference type="PANTHER" id="PTHR43918">
    <property type="entry name" value="ACETYLCHOLINESTERASE"/>
    <property type="match status" value="1"/>
</dbReference>
<dbReference type="GO" id="GO:0005886">
    <property type="term" value="C:plasma membrane"/>
    <property type="evidence" value="ECO:0007669"/>
    <property type="project" value="TreeGrafter"/>
</dbReference>
<feature type="active site" description="Acyl-ester intermediate" evidence="8">
    <location>
        <position position="312"/>
    </location>
</feature>
<feature type="active site" description="Charge relay system" evidence="8">
    <location>
        <position position="555"/>
    </location>
</feature>
<dbReference type="InterPro" id="IPR050654">
    <property type="entry name" value="AChE-related_enzymes"/>
</dbReference>
<comment type="similarity">
    <text evidence="1 9">Belongs to the type-B carboxylesterase/lipase family.</text>
</comment>
<dbReference type="AlphaFoldDB" id="A0AAJ7PAM8"/>
<dbReference type="InterPro" id="IPR000997">
    <property type="entry name" value="Cholinesterase"/>
</dbReference>
<dbReference type="GeneID" id="100909034"/>
<accession>A0AAJ7PAM8</accession>
<dbReference type="PROSITE" id="PS00122">
    <property type="entry name" value="CARBOXYLESTERASE_B_1"/>
    <property type="match status" value="1"/>
</dbReference>
<evidence type="ECO:0000256" key="5">
    <source>
        <dbReference type="ARBA" id="ARBA00023157"/>
    </source>
</evidence>
<dbReference type="GO" id="GO:0019695">
    <property type="term" value="P:choline metabolic process"/>
    <property type="evidence" value="ECO:0007669"/>
    <property type="project" value="TreeGrafter"/>
</dbReference>
<evidence type="ECO:0000256" key="1">
    <source>
        <dbReference type="ARBA" id="ARBA00005964"/>
    </source>
</evidence>
<dbReference type="PANTHER" id="PTHR43918:SF4">
    <property type="entry name" value="CARBOXYLIC ESTER HYDROLASE"/>
    <property type="match status" value="1"/>
</dbReference>
<dbReference type="GO" id="GO:0005615">
    <property type="term" value="C:extracellular space"/>
    <property type="evidence" value="ECO:0007669"/>
    <property type="project" value="TreeGrafter"/>
</dbReference>
<dbReference type="RefSeq" id="XP_018496563.2">
    <property type="nucleotide sequence ID" value="XM_018641047.2"/>
</dbReference>
<evidence type="ECO:0000256" key="3">
    <source>
        <dbReference type="ARBA" id="ARBA00022801"/>
    </source>
</evidence>
<organism evidence="11 12">
    <name type="scientific">Galendromus occidentalis</name>
    <name type="common">western predatory mite</name>
    <dbReference type="NCBI Taxonomy" id="34638"/>
    <lineage>
        <taxon>Eukaryota</taxon>
        <taxon>Metazoa</taxon>
        <taxon>Ecdysozoa</taxon>
        <taxon>Arthropoda</taxon>
        <taxon>Chelicerata</taxon>
        <taxon>Arachnida</taxon>
        <taxon>Acari</taxon>
        <taxon>Parasitiformes</taxon>
        <taxon>Mesostigmata</taxon>
        <taxon>Gamasina</taxon>
        <taxon>Phytoseioidea</taxon>
        <taxon>Phytoseiidae</taxon>
        <taxon>Typhlodrominae</taxon>
        <taxon>Galendromus</taxon>
    </lineage>
</organism>
<evidence type="ECO:0000256" key="4">
    <source>
        <dbReference type="ARBA" id="ARBA00022867"/>
    </source>
</evidence>
<dbReference type="InterPro" id="IPR019819">
    <property type="entry name" value="Carboxylesterase_B_CS"/>
</dbReference>
<comment type="catalytic activity">
    <reaction evidence="7">
        <text>acetylcholine + H2O = choline + acetate + H(+)</text>
        <dbReference type="Rhea" id="RHEA:17561"/>
        <dbReference type="ChEBI" id="CHEBI:15354"/>
        <dbReference type="ChEBI" id="CHEBI:15355"/>
        <dbReference type="ChEBI" id="CHEBI:15377"/>
        <dbReference type="ChEBI" id="CHEBI:15378"/>
        <dbReference type="ChEBI" id="CHEBI:30089"/>
        <dbReference type="EC" id="3.1.1.7"/>
    </reaction>
</comment>
<dbReference type="Pfam" id="PF00135">
    <property type="entry name" value="COesterase"/>
    <property type="match status" value="1"/>
</dbReference>
<dbReference type="EC" id="3.1.1.-" evidence="9"/>
<dbReference type="Gene3D" id="3.40.50.1820">
    <property type="entry name" value="alpha/beta hydrolase"/>
    <property type="match status" value="1"/>
</dbReference>
<dbReference type="InterPro" id="IPR029058">
    <property type="entry name" value="AB_hydrolase_fold"/>
</dbReference>
<keyword evidence="6" id="KW-0325">Glycoprotein</keyword>
<feature type="signal peptide" evidence="9">
    <location>
        <begin position="1"/>
        <end position="23"/>
    </location>
</feature>
<evidence type="ECO:0000313" key="11">
    <source>
        <dbReference type="Proteomes" id="UP000694867"/>
    </source>
</evidence>
<evidence type="ECO:0000259" key="10">
    <source>
        <dbReference type="Pfam" id="PF00135"/>
    </source>
</evidence>
<evidence type="ECO:0000256" key="7">
    <source>
        <dbReference type="ARBA" id="ARBA00048484"/>
    </source>
</evidence>
<feature type="chain" id="PRO_5042314954" description="Carboxylic ester hydrolase" evidence="9">
    <location>
        <begin position="24"/>
        <end position="643"/>
    </location>
</feature>
<keyword evidence="3 9" id="KW-0378">Hydrolase</keyword>
<keyword evidence="2" id="KW-0719">Serine esterase</keyword>
<keyword evidence="5" id="KW-1015">Disulfide bond</keyword>
<dbReference type="PRINTS" id="PR00878">
    <property type="entry name" value="CHOLNESTRASE"/>
</dbReference>
<keyword evidence="4" id="KW-0531">Neurotransmitter degradation</keyword>
<keyword evidence="9" id="KW-0732">Signal</keyword>
<gene>
    <name evidence="12" type="primary">LOC100909034</name>
</gene>
<dbReference type="GO" id="GO:0006581">
    <property type="term" value="P:acetylcholine catabolic process"/>
    <property type="evidence" value="ECO:0007669"/>
    <property type="project" value="TreeGrafter"/>
</dbReference>